<dbReference type="AlphaFoldDB" id="A0A9D4C5W2"/>
<accession>A0A9D4C5W2</accession>
<keyword evidence="2" id="KW-1185">Reference proteome</keyword>
<evidence type="ECO:0000313" key="1">
    <source>
        <dbReference type="EMBL" id="KAH3717613.1"/>
    </source>
</evidence>
<dbReference type="Proteomes" id="UP000828390">
    <property type="component" value="Unassembled WGS sequence"/>
</dbReference>
<comment type="caution">
    <text evidence="1">The sequence shown here is derived from an EMBL/GenBank/DDBJ whole genome shotgun (WGS) entry which is preliminary data.</text>
</comment>
<reference evidence="1" key="1">
    <citation type="journal article" date="2019" name="bioRxiv">
        <title>The Genome of the Zebra Mussel, Dreissena polymorpha: A Resource for Invasive Species Research.</title>
        <authorList>
            <person name="McCartney M.A."/>
            <person name="Auch B."/>
            <person name="Kono T."/>
            <person name="Mallez S."/>
            <person name="Zhang Y."/>
            <person name="Obille A."/>
            <person name="Becker A."/>
            <person name="Abrahante J.E."/>
            <person name="Garbe J."/>
            <person name="Badalamenti J.P."/>
            <person name="Herman A."/>
            <person name="Mangelson H."/>
            <person name="Liachko I."/>
            <person name="Sullivan S."/>
            <person name="Sone E.D."/>
            <person name="Koren S."/>
            <person name="Silverstein K.A.T."/>
            <person name="Beckman K.B."/>
            <person name="Gohl D.M."/>
        </authorList>
    </citation>
    <scope>NUCLEOTIDE SEQUENCE</scope>
    <source>
        <strain evidence="1">Duluth1</strain>
        <tissue evidence="1">Whole animal</tissue>
    </source>
</reference>
<organism evidence="1 2">
    <name type="scientific">Dreissena polymorpha</name>
    <name type="common">Zebra mussel</name>
    <name type="synonym">Mytilus polymorpha</name>
    <dbReference type="NCBI Taxonomy" id="45954"/>
    <lineage>
        <taxon>Eukaryota</taxon>
        <taxon>Metazoa</taxon>
        <taxon>Spiralia</taxon>
        <taxon>Lophotrochozoa</taxon>
        <taxon>Mollusca</taxon>
        <taxon>Bivalvia</taxon>
        <taxon>Autobranchia</taxon>
        <taxon>Heteroconchia</taxon>
        <taxon>Euheterodonta</taxon>
        <taxon>Imparidentia</taxon>
        <taxon>Neoheterodontei</taxon>
        <taxon>Myida</taxon>
        <taxon>Dreissenoidea</taxon>
        <taxon>Dreissenidae</taxon>
        <taxon>Dreissena</taxon>
    </lineage>
</organism>
<name>A0A9D4C5W2_DREPO</name>
<proteinExistence type="predicted"/>
<reference evidence="1" key="2">
    <citation type="submission" date="2020-11" db="EMBL/GenBank/DDBJ databases">
        <authorList>
            <person name="McCartney M.A."/>
            <person name="Auch B."/>
            <person name="Kono T."/>
            <person name="Mallez S."/>
            <person name="Becker A."/>
            <person name="Gohl D.M."/>
            <person name="Silverstein K.A.T."/>
            <person name="Koren S."/>
            <person name="Bechman K.B."/>
            <person name="Herman A."/>
            <person name="Abrahante J.E."/>
            <person name="Garbe J."/>
        </authorList>
    </citation>
    <scope>NUCLEOTIDE SEQUENCE</scope>
    <source>
        <strain evidence="1">Duluth1</strain>
        <tissue evidence="1">Whole animal</tissue>
    </source>
</reference>
<gene>
    <name evidence="1" type="ORF">DPMN_060406</name>
</gene>
<evidence type="ECO:0000313" key="2">
    <source>
        <dbReference type="Proteomes" id="UP000828390"/>
    </source>
</evidence>
<sequence>MLLLVLSCLNYIMMLKSSSLITANLSMTMSTQLLAVVQALQSVYSYLYGQPILRRTDNAAVKLDAKSEESDWANCTQVVLPHDDGVAAFIVAYEEGLSTLIGVAAFIVAYEEGLCRSIAYEEGLVPAYSMLGVVSSSKRTCDKKRSTEMTLEEHQHLWPEITSHWILSCRKTATSQAILDYINVISRALTRKTAPPPVSHVFQRTGTIFKFNRAIIRTNLRAKSELSTSAWSRDVLGLLDLLEVGFSNHRRTVRRRPKFAVFGENFLDSVLTQPLR</sequence>
<protein>
    <submittedName>
        <fullName evidence="1">Uncharacterized protein</fullName>
    </submittedName>
</protein>
<dbReference type="EMBL" id="JAIWYP010000013">
    <property type="protein sequence ID" value="KAH3717613.1"/>
    <property type="molecule type" value="Genomic_DNA"/>
</dbReference>